<dbReference type="Gene3D" id="3.40.225.10">
    <property type="entry name" value="Class II aldolase/adducin N-terminal domain"/>
    <property type="match status" value="1"/>
</dbReference>
<evidence type="ECO:0000256" key="1">
    <source>
        <dbReference type="ARBA" id="ARBA00022723"/>
    </source>
</evidence>
<dbReference type="PANTHER" id="PTHR22789:SF0">
    <property type="entry name" value="3-OXO-TETRONATE 4-PHOSPHATE DECARBOXYLASE-RELATED"/>
    <property type="match status" value="1"/>
</dbReference>
<dbReference type="Pfam" id="PF00596">
    <property type="entry name" value="Aldolase_II"/>
    <property type="match status" value="1"/>
</dbReference>
<evidence type="ECO:0000259" key="3">
    <source>
        <dbReference type="SMART" id="SM01007"/>
    </source>
</evidence>
<gene>
    <name evidence="4" type="primary">ygbL</name>
    <name evidence="4" type="ORF">KL86CLO1_10647</name>
</gene>
<dbReference type="EMBL" id="FLUN01000001">
    <property type="protein sequence ID" value="SBV95439.1"/>
    <property type="molecule type" value="Genomic_DNA"/>
</dbReference>
<dbReference type="InterPro" id="IPR050197">
    <property type="entry name" value="Aldolase_class_II_sugar_metab"/>
</dbReference>
<dbReference type="GO" id="GO:0005829">
    <property type="term" value="C:cytosol"/>
    <property type="evidence" value="ECO:0007669"/>
    <property type="project" value="TreeGrafter"/>
</dbReference>
<dbReference type="SUPFAM" id="SSF53639">
    <property type="entry name" value="AraD/HMP-PK domain-like"/>
    <property type="match status" value="1"/>
</dbReference>
<dbReference type="GO" id="GO:0016832">
    <property type="term" value="F:aldehyde-lyase activity"/>
    <property type="evidence" value="ECO:0007669"/>
    <property type="project" value="TreeGrafter"/>
</dbReference>
<dbReference type="AlphaFoldDB" id="A0A212J7P1"/>
<dbReference type="SMART" id="SM01007">
    <property type="entry name" value="Aldolase_II"/>
    <property type="match status" value="1"/>
</dbReference>
<dbReference type="GO" id="GO:0046872">
    <property type="term" value="F:metal ion binding"/>
    <property type="evidence" value="ECO:0007669"/>
    <property type="project" value="UniProtKB-KW"/>
</dbReference>
<name>A0A212J7P1_9FIRM</name>
<protein>
    <submittedName>
        <fullName evidence="4">Putative class II aldolase</fullName>
    </submittedName>
</protein>
<keyword evidence="1" id="KW-0479">Metal-binding</keyword>
<dbReference type="PANTHER" id="PTHR22789">
    <property type="entry name" value="FUCULOSE PHOSPHATE ALDOLASE"/>
    <property type="match status" value="1"/>
</dbReference>
<organism evidence="4">
    <name type="scientific">uncultured Eubacteriales bacterium</name>
    <dbReference type="NCBI Taxonomy" id="172733"/>
    <lineage>
        <taxon>Bacteria</taxon>
        <taxon>Bacillati</taxon>
        <taxon>Bacillota</taxon>
        <taxon>Clostridia</taxon>
        <taxon>Eubacteriales</taxon>
        <taxon>environmental samples</taxon>
    </lineage>
</organism>
<dbReference type="InterPro" id="IPR036409">
    <property type="entry name" value="Aldolase_II/adducin_N_sf"/>
</dbReference>
<dbReference type="GO" id="GO:0019323">
    <property type="term" value="P:pentose catabolic process"/>
    <property type="evidence" value="ECO:0007669"/>
    <property type="project" value="TreeGrafter"/>
</dbReference>
<feature type="domain" description="Class II aldolase/adducin N-terminal" evidence="3">
    <location>
        <begin position="10"/>
        <end position="188"/>
    </location>
</feature>
<keyword evidence="2" id="KW-0456">Lyase</keyword>
<sequence length="207" mass="22656">MDAIWKEKLTDAIWIGKALFDRGMVTGSTSNLSFRHGDGIYITASGSCFGRLTPERFAYVGLDGVAAGQRPSKEFPLHLALYQRDPACQAVLHTHSLYSTLWSCQGDIGERAGRLGAYTPYLNMLADGLTVVPYAPPGSGALFRLFEEQAGEGRAYLLQNHGPLVAGKSLLDAFYLLEELEMSAKVSWLLRGSESGMAYSERQLGRE</sequence>
<evidence type="ECO:0000256" key="2">
    <source>
        <dbReference type="ARBA" id="ARBA00023239"/>
    </source>
</evidence>
<dbReference type="InterPro" id="IPR001303">
    <property type="entry name" value="Aldolase_II/adducin_N"/>
</dbReference>
<accession>A0A212J7P1</accession>
<proteinExistence type="predicted"/>
<evidence type="ECO:0000313" key="4">
    <source>
        <dbReference type="EMBL" id="SBV95439.1"/>
    </source>
</evidence>
<reference evidence="4" key="1">
    <citation type="submission" date="2016-04" db="EMBL/GenBank/DDBJ databases">
        <authorList>
            <person name="Evans L.H."/>
            <person name="Alamgir A."/>
            <person name="Owens N."/>
            <person name="Weber N.D."/>
            <person name="Virtaneva K."/>
            <person name="Barbian K."/>
            <person name="Babar A."/>
            <person name="Rosenke K."/>
        </authorList>
    </citation>
    <scope>NUCLEOTIDE SEQUENCE</scope>
    <source>
        <strain evidence="4">86</strain>
    </source>
</reference>